<dbReference type="STRING" id="266779.Meso_1334"/>
<protein>
    <submittedName>
        <fullName evidence="6">NUDIX hydrolase</fullName>
    </submittedName>
</protein>
<keyword evidence="2" id="KW-0479">Metal-binding</keyword>
<organism evidence="6">
    <name type="scientific">Chelativorans sp. (strain BNC1)</name>
    <dbReference type="NCBI Taxonomy" id="266779"/>
    <lineage>
        <taxon>Bacteria</taxon>
        <taxon>Pseudomonadati</taxon>
        <taxon>Pseudomonadota</taxon>
        <taxon>Alphaproteobacteria</taxon>
        <taxon>Hyphomicrobiales</taxon>
        <taxon>Phyllobacteriaceae</taxon>
        <taxon>Chelativorans</taxon>
    </lineage>
</organism>
<dbReference type="InterPro" id="IPR047198">
    <property type="entry name" value="DDP-like_NUDIX"/>
</dbReference>
<dbReference type="GO" id="GO:0046872">
    <property type="term" value="F:metal ion binding"/>
    <property type="evidence" value="ECO:0007669"/>
    <property type="project" value="UniProtKB-KW"/>
</dbReference>
<dbReference type="Pfam" id="PF00293">
    <property type="entry name" value="NUDIX"/>
    <property type="match status" value="1"/>
</dbReference>
<accession>Q11IP5</accession>
<evidence type="ECO:0000256" key="4">
    <source>
        <dbReference type="ARBA" id="ARBA00022842"/>
    </source>
</evidence>
<keyword evidence="4" id="KW-0460">Magnesium</keyword>
<dbReference type="InterPro" id="IPR020084">
    <property type="entry name" value="NUDIX_hydrolase_CS"/>
</dbReference>
<dbReference type="KEGG" id="mes:Meso_1334"/>
<dbReference type="InterPro" id="IPR000086">
    <property type="entry name" value="NUDIX_hydrolase_dom"/>
</dbReference>
<evidence type="ECO:0000313" key="6">
    <source>
        <dbReference type="EMBL" id="ABG62730.1"/>
    </source>
</evidence>
<sequence>MISRLERINIIEWFRRLFGGNPPRIQAAALPWRRKHGTVEVMLITSRNTGRWILPKGWPEGREALDQTAMREALEEAGVEGAISGEIGRYIYGKEMSSGFRSRCEVAVFPLEVKREVKRWPEKTQRARRWFVPEEAALLVVEPDLSRLIGAFEGNPRKITA</sequence>
<dbReference type="CDD" id="cd04666">
    <property type="entry name" value="NUDIX_DIPP2_like_Nudt4"/>
    <property type="match status" value="1"/>
</dbReference>
<dbReference type="PANTHER" id="PTHR12629">
    <property type="entry name" value="DIPHOSPHOINOSITOL POLYPHOSPHATE PHOSPHOHYDROLASE"/>
    <property type="match status" value="1"/>
</dbReference>
<dbReference type="AlphaFoldDB" id="Q11IP5"/>
<gene>
    <name evidence="6" type="ordered locus">Meso_1334</name>
</gene>
<dbReference type="InterPro" id="IPR015797">
    <property type="entry name" value="NUDIX_hydrolase-like_dom_sf"/>
</dbReference>
<dbReference type="Gene3D" id="3.90.79.10">
    <property type="entry name" value="Nucleoside Triphosphate Pyrophosphohydrolase"/>
    <property type="match status" value="1"/>
</dbReference>
<evidence type="ECO:0000259" key="5">
    <source>
        <dbReference type="PROSITE" id="PS51462"/>
    </source>
</evidence>
<evidence type="ECO:0000256" key="3">
    <source>
        <dbReference type="ARBA" id="ARBA00022801"/>
    </source>
</evidence>
<proteinExistence type="predicted"/>
<dbReference type="PROSITE" id="PS00893">
    <property type="entry name" value="NUDIX_BOX"/>
    <property type="match status" value="1"/>
</dbReference>
<dbReference type="EMBL" id="CP000390">
    <property type="protein sequence ID" value="ABG62730.1"/>
    <property type="molecule type" value="Genomic_DNA"/>
</dbReference>
<dbReference type="OrthoDB" id="7066910at2"/>
<comment type="cofactor">
    <cofactor evidence="1">
        <name>Mg(2+)</name>
        <dbReference type="ChEBI" id="CHEBI:18420"/>
    </cofactor>
</comment>
<dbReference type="PROSITE" id="PS51462">
    <property type="entry name" value="NUDIX"/>
    <property type="match status" value="1"/>
</dbReference>
<dbReference type="GO" id="GO:0005737">
    <property type="term" value="C:cytoplasm"/>
    <property type="evidence" value="ECO:0007669"/>
    <property type="project" value="TreeGrafter"/>
</dbReference>
<evidence type="ECO:0000256" key="2">
    <source>
        <dbReference type="ARBA" id="ARBA00022723"/>
    </source>
</evidence>
<name>Q11IP5_CHESB</name>
<dbReference type="GO" id="GO:0016462">
    <property type="term" value="F:pyrophosphatase activity"/>
    <property type="evidence" value="ECO:0007669"/>
    <property type="project" value="InterPro"/>
</dbReference>
<dbReference type="SUPFAM" id="SSF55811">
    <property type="entry name" value="Nudix"/>
    <property type="match status" value="1"/>
</dbReference>
<feature type="domain" description="Nudix hydrolase" evidence="5">
    <location>
        <begin position="22"/>
        <end position="153"/>
    </location>
</feature>
<evidence type="ECO:0000256" key="1">
    <source>
        <dbReference type="ARBA" id="ARBA00001946"/>
    </source>
</evidence>
<reference evidence="6" key="1">
    <citation type="submission" date="2006-06" db="EMBL/GenBank/DDBJ databases">
        <title>Complete sequence of chromosome of Chelativorans sp. BNC1.</title>
        <authorList>
            <consortium name="US DOE Joint Genome Institute"/>
            <person name="Copeland A."/>
            <person name="Lucas S."/>
            <person name="Lapidus A."/>
            <person name="Barry K."/>
            <person name="Detter J.C."/>
            <person name="Glavina del Rio T."/>
            <person name="Hammon N."/>
            <person name="Israni S."/>
            <person name="Dalin E."/>
            <person name="Tice H."/>
            <person name="Pitluck S."/>
            <person name="Chertkov O."/>
            <person name="Brettin T."/>
            <person name="Bruce D."/>
            <person name="Han C."/>
            <person name="Tapia R."/>
            <person name="Gilna P."/>
            <person name="Schmutz J."/>
            <person name="Larimer F."/>
            <person name="Land M."/>
            <person name="Hauser L."/>
            <person name="Kyrpides N."/>
            <person name="Mikhailova N."/>
            <person name="Richardson P."/>
        </authorList>
    </citation>
    <scope>NUCLEOTIDE SEQUENCE</scope>
    <source>
        <strain evidence="6">BNC1</strain>
    </source>
</reference>
<keyword evidence="3 6" id="KW-0378">Hydrolase</keyword>
<dbReference type="HOGENOM" id="CLU_037162_8_1_5"/>
<dbReference type="PANTHER" id="PTHR12629:SF0">
    <property type="entry name" value="DIPHOSPHOINOSITOL-POLYPHOSPHATE DIPHOSPHATASE"/>
    <property type="match status" value="1"/>
</dbReference>
<dbReference type="eggNOG" id="COG0494">
    <property type="taxonomic scope" value="Bacteria"/>
</dbReference>